<organism evidence="2 3">
    <name type="scientific">Actinomadura barringtoniae</name>
    <dbReference type="NCBI Taxonomy" id="1427535"/>
    <lineage>
        <taxon>Bacteria</taxon>
        <taxon>Bacillati</taxon>
        <taxon>Actinomycetota</taxon>
        <taxon>Actinomycetes</taxon>
        <taxon>Streptosporangiales</taxon>
        <taxon>Thermomonosporaceae</taxon>
        <taxon>Actinomadura</taxon>
    </lineage>
</organism>
<comment type="caution">
    <text evidence="2">The sequence shown here is derived from an EMBL/GenBank/DDBJ whole genome shotgun (WGS) entry which is preliminary data.</text>
</comment>
<keyword evidence="3" id="KW-1185">Reference proteome</keyword>
<dbReference type="Proteomes" id="UP000669179">
    <property type="component" value="Unassembled WGS sequence"/>
</dbReference>
<evidence type="ECO:0000256" key="1">
    <source>
        <dbReference type="SAM" id="Phobius"/>
    </source>
</evidence>
<keyword evidence="1" id="KW-0812">Transmembrane</keyword>
<evidence type="ECO:0000313" key="3">
    <source>
        <dbReference type="Proteomes" id="UP000669179"/>
    </source>
</evidence>
<feature type="transmembrane region" description="Helical" evidence="1">
    <location>
        <begin position="85"/>
        <end position="104"/>
    </location>
</feature>
<feature type="transmembrane region" description="Helical" evidence="1">
    <location>
        <begin position="116"/>
        <end position="134"/>
    </location>
</feature>
<reference evidence="2" key="1">
    <citation type="submission" date="2021-03" db="EMBL/GenBank/DDBJ databases">
        <authorList>
            <person name="Kanchanasin P."/>
            <person name="Saeng-In P."/>
            <person name="Phongsopitanun W."/>
            <person name="Yuki M."/>
            <person name="Kudo T."/>
            <person name="Ohkuma M."/>
            <person name="Tanasupawat S."/>
        </authorList>
    </citation>
    <scope>NUCLEOTIDE SEQUENCE</scope>
    <source>
        <strain evidence="2">GKU 128</strain>
    </source>
</reference>
<feature type="transmembrane region" description="Helical" evidence="1">
    <location>
        <begin position="56"/>
        <end position="78"/>
    </location>
</feature>
<keyword evidence="1" id="KW-0472">Membrane</keyword>
<name>A0A939PJN4_9ACTN</name>
<proteinExistence type="predicted"/>
<dbReference type="AlphaFoldDB" id="A0A939PJN4"/>
<accession>A0A939PJN4</accession>
<evidence type="ECO:0000313" key="2">
    <source>
        <dbReference type="EMBL" id="MBO2451049.1"/>
    </source>
</evidence>
<protein>
    <submittedName>
        <fullName evidence="2">Uncharacterized protein</fullName>
    </submittedName>
</protein>
<sequence length="143" mass="14599">MDRDRARDVVVAAAVAGVVSGAPSTLHALLTRRRPIEATLAAGTMLLPRESRSVPLALAAVPVHAALSLGWAGVLGAVLPARRAAGAGAAAGLVIAALDLGVVGRRVPRIRALPQVPQVADHVAFGLVVGWVLARRRAARRAA</sequence>
<keyword evidence="1" id="KW-1133">Transmembrane helix</keyword>
<dbReference type="RefSeq" id="WP_208258956.1">
    <property type="nucleotide sequence ID" value="NZ_JAGEOJ010000012.1"/>
</dbReference>
<gene>
    <name evidence="2" type="ORF">J4573_28395</name>
</gene>
<dbReference type="EMBL" id="JAGEOJ010000012">
    <property type="protein sequence ID" value="MBO2451049.1"/>
    <property type="molecule type" value="Genomic_DNA"/>
</dbReference>